<accession>A0A182Y1C3</accession>
<dbReference type="GO" id="GO:0005886">
    <property type="term" value="C:plasma membrane"/>
    <property type="evidence" value="ECO:0007669"/>
    <property type="project" value="UniProtKB-SubCell"/>
</dbReference>
<keyword evidence="2" id="KW-1003">Cell membrane</keyword>
<dbReference type="PANTHER" id="PTHR42643:SF41">
    <property type="entry name" value="IONOTROPIC RECEPTOR 20A-RELATED"/>
    <property type="match status" value="1"/>
</dbReference>
<dbReference type="VEuPathDB" id="VectorBase:ASTE009580"/>
<dbReference type="Proteomes" id="UP000076408">
    <property type="component" value="Unassembled WGS sequence"/>
</dbReference>
<evidence type="ECO:0000256" key="5">
    <source>
        <dbReference type="ARBA" id="ARBA00023136"/>
    </source>
</evidence>
<keyword evidence="5" id="KW-0472">Membrane</keyword>
<protein>
    <recommendedName>
        <fullName evidence="10">Ionotropic glutamate receptor C-terminal domain-containing protein</fullName>
    </recommendedName>
</protein>
<evidence type="ECO:0000256" key="6">
    <source>
        <dbReference type="ARBA" id="ARBA00023170"/>
    </source>
</evidence>
<evidence type="ECO:0000256" key="3">
    <source>
        <dbReference type="ARBA" id="ARBA00022692"/>
    </source>
</evidence>
<dbReference type="InterPro" id="IPR052192">
    <property type="entry name" value="Insect_Ionotropic_Sensory_Rcpt"/>
</dbReference>
<reference evidence="8" key="2">
    <citation type="submission" date="2020-05" db="UniProtKB">
        <authorList>
            <consortium name="EnsemblMetazoa"/>
        </authorList>
    </citation>
    <scope>IDENTIFICATION</scope>
    <source>
        <strain evidence="8">Indian</strain>
    </source>
</reference>
<dbReference type="PANTHER" id="PTHR42643">
    <property type="entry name" value="IONOTROPIC RECEPTOR 20A-RELATED"/>
    <property type="match status" value="1"/>
</dbReference>
<name>A0A182Y1C3_ANOST</name>
<evidence type="ECO:0000313" key="8">
    <source>
        <dbReference type="EnsemblMetazoa" id="ASTEI02259-PA"/>
    </source>
</evidence>
<comment type="subcellular location">
    <subcellularLocation>
        <location evidence="1">Cell membrane</location>
        <topology evidence="1">Multi-pass membrane protein</topology>
    </subcellularLocation>
</comment>
<dbReference type="VEuPathDB" id="VectorBase:ASTEI20_045481"/>
<keyword evidence="6" id="KW-0675">Receptor</keyword>
<dbReference type="AlphaFoldDB" id="A0A182Y1C3"/>
<organism evidence="8 9">
    <name type="scientific">Anopheles stephensi</name>
    <name type="common">Indo-Pakistan malaria mosquito</name>
    <dbReference type="NCBI Taxonomy" id="30069"/>
    <lineage>
        <taxon>Eukaryota</taxon>
        <taxon>Metazoa</taxon>
        <taxon>Ecdysozoa</taxon>
        <taxon>Arthropoda</taxon>
        <taxon>Hexapoda</taxon>
        <taxon>Insecta</taxon>
        <taxon>Pterygota</taxon>
        <taxon>Neoptera</taxon>
        <taxon>Endopterygota</taxon>
        <taxon>Diptera</taxon>
        <taxon>Nematocera</taxon>
        <taxon>Culicoidea</taxon>
        <taxon>Culicidae</taxon>
        <taxon>Anophelinae</taxon>
        <taxon>Anopheles</taxon>
    </lineage>
</organism>
<reference evidence="9" key="1">
    <citation type="journal article" date="2014" name="Genome Biol.">
        <title>Genome analysis of a major urban malaria vector mosquito, Anopheles stephensi.</title>
        <authorList>
            <person name="Jiang X."/>
            <person name="Peery A."/>
            <person name="Hall A.B."/>
            <person name="Sharma A."/>
            <person name="Chen X.G."/>
            <person name="Waterhouse R.M."/>
            <person name="Komissarov A."/>
            <person name="Riehle M.M."/>
            <person name="Shouche Y."/>
            <person name="Sharakhova M.V."/>
            <person name="Lawson D."/>
            <person name="Pakpour N."/>
            <person name="Arensburger P."/>
            <person name="Davidson V.L."/>
            <person name="Eiglmeier K."/>
            <person name="Emrich S."/>
            <person name="George P."/>
            <person name="Kennedy R.C."/>
            <person name="Mane S.P."/>
            <person name="Maslen G."/>
            <person name="Oringanje C."/>
            <person name="Qi Y."/>
            <person name="Settlage R."/>
            <person name="Tojo M."/>
            <person name="Tubio J.M."/>
            <person name="Unger M.F."/>
            <person name="Wang B."/>
            <person name="Vernick K.D."/>
            <person name="Ribeiro J.M."/>
            <person name="James A.A."/>
            <person name="Michel K."/>
            <person name="Riehle M.A."/>
            <person name="Luckhart S."/>
            <person name="Sharakhov I.V."/>
            <person name="Tu Z."/>
        </authorList>
    </citation>
    <scope>NUCLEOTIDE SEQUENCE [LARGE SCALE GENOMIC DNA]</scope>
    <source>
        <strain evidence="9">Indian</strain>
    </source>
</reference>
<keyword evidence="9" id="KW-1185">Reference proteome</keyword>
<evidence type="ECO:0000256" key="7">
    <source>
        <dbReference type="ARBA" id="ARBA00023180"/>
    </source>
</evidence>
<keyword evidence="4" id="KW-1133">Transmembrane helix</keyword>
<evidence type="ECO:0000256" key="2">
    <source>
        <dbReference type="ARBA" id="ARBA00022475"/>
    </source>
</evidence>
<dbReference type="STRING" id="30069.A0A182Y1C3"/>
<dbReference type="VEuPathDB" id="VectorBase:ASTEI02259"/>
<evidence type="ECO:0000313" key="9">
    <source>
        <dbReference type="Proteomes" id="UP000076408"/>
    </source>
</evidence>
<evidence type="ECO:0000256" key="4">
    <source>
        <dbReference type="ARBA" id="ARBA00022989"/>
    </source>
</evidence>
<sequence length="563" mass="64757">MVHHLDLVLFLTRCGMVGSPSADAALDTLAYLTKHPDPLELPAAGQELCISPTHDHYWNDVLERYLLQFPLLPRVLTRTKLGEVPLHQCSLYLIFEPTAQARQVFLRIQFLATNSNWNQAAQFAVMMNAKTSSAALYNQFENFNLLGIQSGLLLMSAPEHNRTFTLMANGQATLDYVMTVEDLPKLLSNRSSSLAGLRVEIASKVEYPFLLQNQHRLSGIYYTFFEEFARKYRCRVAFLQYGVQIVLTIHNREFLTKPYAIGSFTGNCLVVPEKPKQGLLHYLLSPFSAPLWYLCGCFMAVTFLLNWHWANHFPNNILLTVLFGDQDASYSRSERRLIFFAVAVMFFLSEAYSAKLLSTFIESLNQPRIRTLQALAESDIPIGVLHFSDIEGYEQIHHNVRVVDEPEYYENLRHGRHAFMVQCGNAELFVHMQVRYGHGEYRVAYYILNEFFGWRMNGFSVSRFSPVSVQLRQFIGIVGQAGLWEYWWDQTVRTLRNTVSRGLIQRETLNLNDLLSLQYVLLVGYGSAAIVFGGEMLIKGCRWYGRMRDRKRDKGPGVRKWEM</sequence>
<evidence type="ECO:0000256" key="1">
    <source>
        <dbReference type="ARBA" id="ARBA00004651"/>
    </source>
</evidence>
<keyword evidence="3" id="KW-0812">Transmembrane</keyword>
<keyword evidence="7" id="KW-0325">Glycoprotein</keyword>
<dbReference type="OMA" id="CVIVPER"/>
<proteinExistence type="predicted"/>
<evidence type="ECO:0008006" key="10">
    <source>
        <dbReference type="Google" id="ProtNLM"/>
    </source>
</evidence>
<dbReference type="EnsemblMetazoa" id="ASTEI02259-RA">
    <property type="protein sequence ID" value="ASTEI02259-PA"/>
    <property type="gene ID" value="ASTEI02259"/>
</dbReference>